<gene>
    <name evidence="2" type="ORF">LY08_00742</name>
</gene>
<sequence length="200" mass="23131">MKKVYSVEEYIEVNAHFKDALVTLRELLLSTNLEESIKWSAPVYSYQGKNVVGLGAFKNHFCLWFFNGVFLKDEHNLLYNAQEGKTKALRQLRFKTLDDINKPVVLAYINEAIDNQKLGKELKPIRATKKDVVIPAELKSELKNNTELHTAFKVLSPSHQREYCNYIAEAKREATKLSRLEKIKPMIIESKGLHDKYKNC</sequence>
<dbReference type="PIRSF" id="PIRSF021308">
    <property type="entry name" value="UCP021308"/>
    <property type="match status" value="1"/>
</dbReference>
<dbReference type="Pfam" id="PF08818">
    <property type="entry name" value="DUF1801"/>
    <property type="match status" value="1"/>
</dbReference>
<dbReference type="Gene3D" id="3.90.1150.200">
    <property type="match status" value="1"/>
</dbReference>
<proteinExistence type="predicted"/>
<accession>A0A327RN01</accession>
<evidence type="ECO:0000313" key="3">
    <source>
        <dbReference type="Proteomes" id="UP000248703"/>
    </source>
</evidence>
<dbReference type="SUPFAM" id="SSF159888">
    <property type="entry name" value="YdhG-like"/>
    <property type="match status" value="1"/>
</dbReference>
<dbReference type="InterPro" id="IPR016786">
    <property type="entry name" value="YdeI_bac"/>
</dbReference>
<dbReference type="AlphaFoldDB" id="A0A327RN01"/>
<name>A0A327RN01_9FLAO</name>
<dbReference type="Pfam" id="PF13376">
    <property type="entry name" value="OmdA"/>
    <property type="match status" value="1"/>
</dbReference>
<protein>
    <submittedName>
        <fullName evidence="2">Uncharacterized protein YdeI (YjbR/CyaY-like superfamily)</fullName>
    </submittedName>
</protein>
<evidence type="ECO:0000259" key="1">
    <source>
        <dbReference type="Pfam" id="PF08818"/>
    </source>
</evidence>
<dbReference type="InterPro" id="IPR014922">
    <property type="entry name" value="YdhG-like"/>
</dbReference>
<dbReference type="Proteomes" id="UP000248703">
    <property type="component" value="Unassembled WGS sequence"/>
</dbReference>
<evidence type="ECO:0000313" key="2">
    <source>
        <dbReference type="EMBL" id="RAJ16964.1"/>
    </source>
</evidence>
<organism evidence="2 3">
    <name type="scientific">Olleya aquimaris</name>
    <dbReference type="NCBI Taxonomy" id="639310"/>
    <lineage>
        <taxon>Bacteria</taxon>
        <taxon>Pseudomonadati</taxon>
        <taxon>Bacteroidota</taxon>
        <taxon>Flavobacteriia</taxon>
        <taxon>Flavobacteriales</taxon>
        <taxon>Flavobacteriaceae</taxon>
    </lineage>
</organism>
<feature type="domain" description="YdhG-like" evidence="1">
    <location>
        <begin position="18"/>
        <end position="113"/>
    </location>
</feature>
<comment type="caution">
    <text evidence="2">The sequence shown here is derived from an EMBL/GenBank/DDBJ whole genome shotgun (WGS) entry which is preliminary data.</text>
</comment>
<dbReference type="RefSeq" id="WP_111659332.1">
    <property type="nucleotide sequence ID" value="NZ_QLLO01000002.1"/>
</dbReference>
<reference evidence="2 3" key="1">
    <citation type="submission" date="2018-06" db="EMBL/GenBank/DDBJ databases">
        <title>Genomic Encyclopedia of Archaeal and Bacterial Type Strains, Phase II (KMG-II): from individual species to whole genera.</title>
        <authorList>
            <person name="Goeker M."/>
        </authorList>
    </citation>
    <scope>NUCLEOTIDE SEQUENCE [LARGE SCALE GENOMIC DNA]</scope>
    <source>
        <strain evidence="2 3">DSM 24464</strain>
    </source>
</reference>
<keyword evidence="3" id="KW-1185">Reference proteome</keyword>
<dbReference type="OrthoDB" id="214150at2"/>
<dbReference type="EMBL" id="QLLO01000002">
    <property type="protein sequence ID" value="RAJ16964.1"/>
    <property type="molecule type" value="Genomic_DNA"/>
</dbReference>